<dbReference type="AlphaFoldDB" id="A0A5N7DKB3"/>
<dbReference type="EMBL" id="ML736751">
    <property type="protein sequence ID" value="KAE8406881.1"/>
    <property type="molecule type" value="Genomic_DNA"/>
</dbReference>
<sequence>MGGPPNKAACCLETGRQEEPVDGVIYEYLCNYYATNTNVMYYEVLNAYECAKKCSETGLCHAASWKPKTSHSHSGGRCFLATAGFVEMPDRHGEWLLLVRTDRTASVPGDTTSPHPQPDCQDEVDESWAQRLEVTDEDCEMRTTSMRQQLQAKEADLVNCKCLQRLWP</sequence>
<evidence type="ECO:0008006" key="3">
    <source>
        <dbReference type="Google" id="ProtNLM"/>
    </source>
</evidence>
<organism evidence="1 2">
    <name type="scientific">Aspergillus pseudonomiae</name>
    <dbReference type="NCBI Taxonomy" id="1506151"/>
    <lineage>
        <taxon>Eukaryota</taxon>
        <taxon>Fungi</taxon>
        <taxon>Dikarya</taxon>
        <taxon>Ascomycota</taxon>
        <taxon>Pezizomycotina</taxon>
        <taxon>Eurotiomycetes</taxon>
        <taxon>Eurotiomycetidae</taxon>
        <taxon>Eurotiales</taxon>
        <taxon>Aspergillaceae</taxon>
        <taxon>Aspergillus</taxon>
        <taxon>Aspergillus subgen. Circumdati</taxon>
    </lineage>
</organism>
<accession>A0A5N7DKB3</accession>
<gene>
    <name evidence="1" type="ORF">BDV37DRAFT_280491</name>
</gene>
<keyword evidence="2" id="KW-1185">Reference proteome</keyword>
<evidence type="ECO:0000313" key="2">
    <source>
        <dbReference type="Proteomes" id="UP000325579"/>
    </source>
</evidence>
<dbReference type="RefSeq" id="XP_031944200.1">
    <property type="nucleotide sequence ID" value="XM_032086583.1"/>
</dbReference>
<dbReference type="GeneID" id="43671274"/>
<dbReference type="Proteomes" id="UP000325579">
    <property type="component" value="Unassembled WGS sequence"/>
</dbReference>
<reference evidence="1 2" key="1">
    <citation type="submission" date="2019-04" db="EMBL/GenBank/DDBJ databases">
        <authorList>
            <consortium name="DOE Joint Genome Institute"/>
            <person name="Mondo S."/>
            <person name="Kjaerbolling I."/>
            <person name="Vesth T."/>
            <person name="Frisvad J.C."/>
            <person name="Nybo J.L."/>
            <person name="Theobald S."/>
            <person name="Kildgaard S."/>
            <person name="Isbrandt T."/>
            <person name="Kuo A."/>
            <person name="Sato A."/>
            <person name="Lyhne E.K."/>
            <person name="Kogle M.E."/>
            <person name="Wiebenga A."/>
            <person name="Kun R.S."/>
            <person name="Lubbers R.J."/>
            <person name="Makela M.R."/>
            <person name="Barry K."/>
            <person name="Chovatia M."/>
            <person name="Clum A."/>
            <person name="Daum C."/>
            <person name="Haridas S."/>
            <person name="He G."/>
            <person name="LaButti K."/>
            <person name="Lipzen A."/>
            <person name="Riley R."/>
            <person name="Salamov A."/>
            <person name="Simmons B.A."/>
            <person name="Magnuson J.K."/>
            <person name="Henrissat B."/>
            <person name="Mortensen U.H."/>
            <person name="Larsen T.O."/>
            <person name="Devries R.P."/>
            <person name="Grigoriev I.V."/>
            <person name="Machida M."/>
            <person name="Baker S.E."/>
            <person name="Andersen M.R."/>
            <person name="Cantor M.N."/>
            <person name="Hua S.X."/>
        </authorList>
    </citation>
    <scope>NUCLEOTIDE SEQUENCE [LARGE SCALE GENOMIC DNA]</scope>
    <source>
        <strain evidence="1 2">CBS 119388</strain>
    </source>
</reference>
<evidence type="ECO:0000313" key="1">
    <source>
        <dbReference type="EMBL" id="KAE8406881.1"/>
    </source>
</evidence>
<proteinExistence type="predicted"/>
<name>A0A5N7DKB3_9EURO</name>
<protein>
    <recommendedName>
        <fullName evidence="3">Apple domain-containing protein</fullName>
    </recommendedName>
</protein>
<dbReference type="OrthoDB" id="4417369at2759"/>